<keyword evidence="6" id="KW-1185">Reference proteome</keyword>
<evidence type="ECO:0000313" key="6">
    <source>
        <dbReference type="Proteomes" id="UP001140172"/>
    </source>
</evidence>
<dbReference type="Pfam" id="PF00069">
    <property type="entry name" value="Pkinase"/>
    <property type="match status" value="1"/>
</dbReference>
<dbReference type="InterPro" id="IPR050629">
    <property type="entry name" value="STE20/SPS1-PAK"/>
</dbReference>
<feature type="region of interest" description="Disordered" evidence="3">
    <location>
        <begin position="583"/>
        <end position="673"/>
    </location>
</feature>
<dbReference type="PANTHER" id="PTHR48012">
    <property type="entry name" value="STERILE20-LIKE KINASE, ISOFORM B-RELATED"/>
    <property type="match status" value="1"/>
</dbReference>
<organism evidence="5 6">
    <name type="scientific">Coemansia interrupta</name>
    <dbReference type="NCBI Taxonomy" id="1126814"/>
    <lineage>
        <taxon>Eukaryota</taxon>
        <taxon>Fungi</taxon>
        <taxon>Fungi incertae sedis</taxon>
        <taxon>Zoopagomycota</taxon>
        <taxon>Kickxellomycotina</taxon>
        <taxon>Kickxellomycetes</taxon>
        <taxon>Kickxellales</taxon>
        <taxon>Kickxellaceae</taxon>
        <taxon>Coemansia</taxon>
    </lineage>
</organism>
<dbReference type="GO" id="GO:0005524">
    <property type="term" value="F:ATP binding"/>
    <property type="evidence" value="ECO:0007669"/>
    <property type="project" value="UniProtKB-KW"/>
</dbReference>
<dbReference type="SMART" id="SM00220">
    <property type="entry name" value="S_TKc"/>
    <property type="match status" value="1"/>
</dbReference>
<gene>
    <name evidence="5" type="primary">CDC15_2</name>
    <name evidence="5" type="ORF">GGI15_004321</name>
</gene>
<reference evidence="5" key="1">
    <citation type="submission" date="2022-07" db="EMBL/GenBank/DDBJ databases">
        <title>Phylogenomic reconstructions and comparative analyses of Kickxellomycotina fungi.</title>
        <authorList>
            <person name="Reynolds N.K."/>
            <person name="Stajich J.E."/>
            <person name="Barry K."/>
            <person name="Grigoriev I.V."/>
            <person name="Crous P."/>
            <person name="Smith M.E."/>
        </authorList>
    </citation>
    <scope>NUCLEOTIDE SEQUENCE</scope>
    <source>
        <strain evidence="5">BCRC 34489</strain>
    </source>
</reference>
<protein>
    <submittedName>
        <fullName evidence="5">Protein kinase of the Mitotic Exit Network</fullName>
        <ecNumber evidence="5">2.7.11.1</ecNumber>
    </submittedName>
</protein>
<keyword evidence="2" id="KW-0067">ATP-binding</keyword>
<evidence type="ECO:0000259" key="4">
    <source>
        <dbReference type="PROSITE" id="PS50011"/>
    </source>
</evidence>
<feature type="region of interest" description="Disordered" evidence="3">
    <location>
        <begin position="468"/>
        <end position="491"/>
    </location>
</feature>
<feature type="compositionally biased region" description="Basic residues" evidence="3">
    <location>
        <begin position="628"/>
        <end position="645"/>
    </location>
</feature>
<dbReference type="EC" id="2.7.11.1" evidence="5"/>
<dbReference type="PANTHER" id="PTHR48012:SF26">
    <property type="entry name" value="SERINE_THREONINE-PROTEIN KINASE DDB_G0283821-RELATED"/>
    <property type="match status" value="1"/>
</dbReference>
<keyword evidence="1" id="KW-0547">Nucleotide-binding</keyword>
<feature type="region of interest" description="Disordered" evidence="3">
    <location>
        <begin position="1201"/>
        <end position="1220"/>
    </location>
</feature>
<dbReference type="PROSITE" id="PS50011">
    <property type="entry name" value="PROTEIN_KINASE_DOM"/>
    <property type="match status" value="1"/>
</dbReference>
<sequence length="1296" mass="143769">MGESRRIGEYQLEDIIGKGAAGSVYRGINLRTGGVVAIKQIRKEGFSSYDEIEAARKEIDMLRDLHHPNIVKYIGYEQTEDELDIILEYCEGGSLQNILRKFNKFPENLVGVYVAQILDGLSYLHSNAILHRDIKPGNILLLKEGIVKLADFGVARVQNGMNTVVGSPYWIAPEVLQLKGATTASDIWSLGCTIVQLVDGKAPYQDLQPMAAMFRIGQDEHPPFPNNISVQLRDFLSKCLVHVPSARAAADELRCHEWIRTCLREQQREQQCEGQVNRNYERDIRAITHWNQALQNSSPRDVKRFSINNNNNYYSNSGGNSHLQHSNSSISNSNTYYNSYSAMNSSSGNLNTSYGSTKAREDVTGAISGVSSMGISNSNDSTTRRTVSSIAAYEEDSGDDWENAFQNLDALQLKPKSRPGIQYPLSIGVPMSPAVGPRKLSLTFAADAQDPDHPHFMAAPVERAVSDPANGHGATSLHLRPHTSPPSPRMAAQANNGTVLSSTEYTLGEYNDGRNSISSNENGYTDTLEYIDGGRVSGSSAYYASTSDVRLDAMNDSSSKRPSLGLRQDVAAHSSSTHLIYAHGSGSHQRDTSQTSIDTPSASSDQLPMLPYQQHQNQNQNQHQYHYGQRHGQTHQQHQYHHQKQKSAYPRPRALDTRDAIPPGFPSKASEERLRRETEIRWVQDIGSIISELRGCTREDLTVRHCQQLVILLREGRGVFSVFQDWRVRSIVDAIRVHQNNANAAKNLIMLVNRLCHMDSRYSRTFCLHGILPLVLQILQRQPQLQLQQQSSIHTAELQAESIGFINRLCRSDDLAPIQMLLAADGILALCETIGLLVELDVSVAATQLSRVVTCLLSLIFSKTMPPDMSAADIGDLLSQSHIVHLLNRAFAKYGEACHLPSSGQSSTNGSDTGGQNSQSTVMDRVYHGVCDVLIVISRLLNEIIRRVDSLQDAICDSDILEYIFMYIHQYPRKAVVLVIHGVRFLSKNPASLDILDKAGIFAVSVMLLKTPFALAYREYVMITVLRLCSSSLDRQNTMATQYPYLVSVAMDLAQLKEAPTLSKCGRLIILGLANGGAPCCRVLKEVNAFELIVKLISRERWCGQAIRALLEWTREVSSDIVPSLTNENSAAGWSELAGPLLTLSTSSTTLDMYAATFYSLVRLYVPQFPRACMGTGEANDECLWVMLIDRYLKCSRLGGREPPNSQTSNENAGTSNNSNAAARPEVVAANHMNPTTRLTFLNLLLLLQPHLRITSGDMRRRIGHYYTEMVISSKLDEALPVRKASLELSHALERM</sequence>
<evidence type="ECO:0000313" key="5">
    <source>
        <dbReference type="EMBL" id="KAJ2777992.1"/>
    </source>
</evidence>
<dbReference type="InterPro" id="IPR016024">
    <property type="entry name" value="ARM-type_fold"/>
</dbReference>
<feature type="compositionally biased region" description="Polar residues" evidence="3">
    <location>
        <begin position="592"/>
        <end position="606"/>
    </location>
</feature>
<dbReference type="PROSITE" id="PS00108">
    <property type="entry name" value="PROTEIN_KINASE_ST"/>
    <property type="match status" value="1"/>
</dbReference>
<keyword evidence="5" id="KW-0418">Kinase</keyword>
<feature type="domain" description="Protein kinase" evidence="4">
    <location>
        <begin position="10"/>
        <end position="259"/>
    </location>
</feature>
<dbReference type="CDD" id="cd06627">
    <property type="entry name" value="STKc_Cdc7_like"/>
    <property type="match status" value="1"/>
</dbReference>
<dbReference type="InterPro" id="IPR011009">
    <property type="entry name" value="Kinase-like_dom_sf"/>
</dbReference>
<evidence type="ECO:0000256" key="2">
    <source>
        <dbReference type="ARBA" id="ARBA00022840"/>
    </source>
</evidence>
<comment type="caution">
    <text evidence="5">The sequence shown here is derived from an EMBL/GenBank/DDBJ whole genome shotgun (WGS) entry which is preliminary data.</text>
</comment>
<dbReference type="Gene3D" id="1.10.510.10">
    <property type="entry name" value="Transferase(Phosphotransferase) domain 1"/>
    <property type="match status" value="1"/>
</dbReference>
<dbReference type="OrthoDB" id="8693905at2759"/>
<name>A0A9W8H7T6_9FUNG</name>
<dbReference type="SUPFAM" id="SSF48371">
    <property type="entry name" value="ARM repeat"/>
    <property type="match status" value="1"/>
</dbReference>
<dbReference type="InterPro" id="IPR008271">
    <property type="entry name" value="Ser/Thr_kinase_AS"/>
</dbReference>
<dbReference type="InterPro" id="IPR000719">
    <property type="entry name" value="Prot_kinase_dom"/>
</dbReference>
<keyword evidence="5" id="KW-0808">Transferase</keyword>
<feature type="compositionally biased region" description="Low complexity" evidence="3">
    <location>
        <begin position="612"/>
        <end position="627"/>
    </location>
</feature>
<dbReference type="EMBL" id="JANBUM010000376">
    <property type="protein sequence ID" value="KAJ2777992.1"/>
    <property type="molecule type" value="Genomic_DNA"/>
</dbReference>
<dbReference type="GO" id="GO:0005737">
    <property type="term" value="C:cytoplasm"/>
    <property type="evidence" value="ECO:0007669"/>
    <property type="project" value="TreeGrafter"/>
</dbReference>
<feature type="compositionally biased region" description="Low complexity" evidence="3">
    <location>
        <begin position="1209"/>
        <end position="1220"/>
    </location>
</feature>
<evidence type="ECO:0000256" key="1">
    <source>
        <dbReference type="ARBA" id="ARBA00022741"/>
    </source>
</evidence>
<dbReference type="SUPFAM" id="SSF56112">
    <property type="entry name" value="Protein kinase-like (PK-like)"/>
    <property type="match status" value="1"/>
</dbReference>
<dbReference type="Proteomes" id="UP001140172">
    <property type="component" value="Unassembled WGS sequence"/>
</dbReference>
<evidence type="ECO:0000256" key="3">
    <source>
        <dbReference type="SAM" id="MobiDB-lite"/>
    </source>
</evidence>
<proteinExistence type="predicted"/>
<dbReference type="GO" id="GO:0004674">
    <property type="term" value="F:protein serine/threonine kinase activity"/>
    <property type="evidence" value="ECO:0007669"/>
    <property type="project" value="UniProtKB-EC"/>
</dbReference>
<accession>A0A9W8H7T6</accession>